<evidence type="ECO:0000256" key="4">
    <source>
        <dbReference type="ARBA" id="ARBA00023136"/>
    </source>
</evidence>
<protein>
    <submittedName>
        <fullName evidence="7">YkvA family protein</fullName>
    </submittedName>
</protein>
<comment type="subcellular location">
    <subcellularLocation>
        <location evidence="1">Endomembrane system</location>
        <topology evidence="1">Multi-pass membrane protein</topology>
    </subcellularLocation>
</comment>
<evidence type="ECO:0000259" key="6">
    <source>
        <dbReference type="Pfam" id="PF06803"/>
    </source>
</evidence>
<evidence type="ECO:0000313" key="8">
    <source>
        <dbReference type="Proteomes" id="UP001595998"/>
    </source>
</evidence>
<evidence type="ECO:0000256" key="5">
    <source>
        <dbReference type="SAM" id="Phobius"/>
    </source>
</evidence>
<dbReference type="InterPro" id="IPR010652">
    <property type="entry name" value="DUF1232"/>
</dbReference>
<evidence type="ECO:0000313" key="7">
    <source>
        <dbReference type="EMBL" id="MFC4426472.1"/>
    </source>
</evidence>
<evidence type="ECO:0000256" key="3">
    <source>
        <dbReference type="ARBA" id="ARBA00022989"/>
    </source>
</evidence>
<dbReference type="Pfam" id="PF06803">
    <property type="entry name" value="DUF1232"/>
    <property type="match status" value="1"/>
</dbReference>
<keyword evidence="3 5" id="KW-1133">Transmembrane helix</keyword>
<name>A0ABV8XPB8_9DEIO</name>
<accession>A0ABV8XPB8</accession>
<feature type="transmembrane region" description="Helical" evidence="5">
    <location>
        <begin position="91"/>
        <end position="111"/>
    </location>
</feature>
<proteinExistence type="predicted"/>
<evidence type="ECO:0000256" key="2">
    <source>
        <dbReference type="ARBA" id="ARBA00022692"/>
    </source>
</evidence>
<feature type="domain" description="DUF1232" evidence="6">
    <location>
        <begin position="29"/>
        <end position="64"/>
    </location>
</feature>
<comment type="caution">
    <text evidence="7">The sequence shown here is derived from an EMBL/GenBank/DDBJ whole genome shotgun (WGS) entry which is preliminary data.</text>
</comment>
<dbReference type="Proteomes" id="UP001595998">
    <property type="component" value="Unassembled WGS sequence"/>
</dbReference>
<evidence type="ECO:0000256" key="1">
    <source>
        <dbReference type="ARBA" id="ARBA00004127"/>
    </source>
</evidence>
<sequence length="117" mass="12493">MRLSRLRLVWHDALALLLALGDRRTPAQARLVAALGLLYAVMPLDLLPDLTPVLGIADDALIVPAVLALAARRLPAPVLQAARTRAARLPWLLPLGILGVVATGLLLWSVLARFTSA</sequence>
<reference evidence="8" key="1">
    <citation type="journal article" date="2019" name="Int. J. Syst. Evol. Microbiol.">
        <title>The Global Catalogue of Microorganisms (GCM) 10K type strain sequencing project: providing services to taxonomists for standard genome sequencing and annotation.</title>
        <authorList>
            <consortium name="The Broad Institute Genomics Platform"/>
            <consortium name="The Broad Institute Genome Sequencing Center for Infectious Disease"/>
            <person name="Wu L."/>
            <person name="Ma J."/>
        </authorList>
    </citation>
    <scope>NUCLEOTIDE SEQUENCE [LARGE SCALE GENOMIC DNA]</scope>
    <source>
        <strain evidence="8">CCUG 56029</strain>
    </source>
</reference>
<keyword evidence="4 5" id="KW-0472">Membrane</keyword>
<organism evidence="7 8">
    <name type="scientific">Deinococcus navajonensis</name>
    <dbReference type="NCBI Taxonomy" id="309884"/>
    <lineage>
        <taxon>Bacteria</taxon>
        <taxon>Thermotogati</taxon>
        <taxon>Deinococcota</taxon>
        <taxon>Deinococci</taxon>
        <taxon>Deinococcales</taxon>
        <taxon>Deinococcaceae</taxon>
        <taxon>Deinococcus</taxon>
    </lineage>
</organism>
<gene>
    <name evidence="7" type="ORF">ACFOZ9_09625</name>
</gene>
<dbReference type="EMBL" id="JBHSEH010000009">
    <property type="protein sequence ID" value="MFC4426472.1"/>
    <property type="molecule type" value="Genomic_DNA"/>
</dbReference>
<keyword evidence="8" id="KW-1185">Reference proteome</keyword>
<keyword evidence="2 5" id="KW-0812">Transmembrane</keyword>
<dbReference type="RefSeq" id="WP_380038968.1">
    <property type="nucleotide sequence ID" value="NZ_JBHSEH010000009.1"/>
</dbReference>